<evidence type="ECO:0000313" key="3">
    <source>
        <dbReference type="Proteomes" id="UP000036013"/>
    </source>
</evidence>
<gene>
    <name evidence="2" type="ORF">ABF77_19170</name>
</gene>
<keyword evidence="1" id="KW-1133">Transmembrane helix</keyword>
<sequence>MGVALLVSSIIFFCIFGLVTFICAAVDKKTNKASVINMLDKFFYFLTKLIVTPGFVILTFSILTFLVYKSR</sequence>
<comment type="caution">
    <text evidence="2">The sequence shown here is derived from an EMBL/GenBank/DDBJ whole genome shotgun (WGS) entry which is preliminary data.</text>
</comment>
<accession>A0A837LCB2</accession>
<dbReference type="Proteomes" id="UP000036013">
    <property type="component" value="Unassembled WGS sequence"/>
</dbReference>
<organism evidence="2 3">
    <name type="scientific">Enterobacter roggenkampii</name>
    <dbReference type="NCBI Taxonomy" id="1812935"/>
    <lineage>
        <taxon>Bacteria</taxon>
        <taxon>Pseudomonadati</taxon>
        <taxon>Pseudomonadota</taxon>
        <taxon>Gammaproteobacteria</taxon>
        <taxon>Enterobacterales</taxon>
        <taxon>Enterobacteriaceae</taxon>
        <taxon>Enterobacter</taxon>
        <taxon>Enterobacter cloacae complex</taxon>
    </lineage>
</organism>
<dbReference type="EMBL" id="LEDI01000106">
    <property type="protein sequence ID" value="KLP91702.1"/>
    <property type="molecule type" value="Genomic_DNA"/>
</dbReference>
<evidence type="ECO:0000256" key="1">
    <source>
        <dbReference type="SAM" id="Phobius"/>
    </source>
</evidence>
<protein>
    <submittedName>
        <fullName evidence="2">Uncharacterized protein</fullName>
    </submittedName>
</protein>
<name>A0A837LCB2_9ENTR</name>
<proteinExistence type="predicted"/>
<feature type="transmembrane region" description="Helical" evidence="1">
    <location>
        <begin position="49"/>
        <end position="68"/>
    </location>
</feature>
<evidence type="ECO:0000313" key="2">
    <source>
        <dbReference type="EMBL" id="KLP91702.1"/>
    </source>
</evidence>
<dbReference type="AlphaFoldDB" id="A0A837LCB2"/>
<keyword evidence="1" id="KW-0472">Membrane</keyword>
<keyword evidence="1" id="KW-0812">Transmembrane</keyword>
<reference evidence="2 3" key="1">
    <citation type="submission" date="2015-06" db="EMBL/GenBank/DDBJ databases">
        <authorList>
            <person name="Adams M."/>
            <person name="Sutton G."/>
            <person name="Nelson K."/>
            <person name="Bonomo R."/>
            <person name="McCorrison J."/>
            <person name="Sanka R."/>
            <person name="Brinkac L."/>
            <person name="Nierman W."/>
        </authorList>
    </citation>
    <scope>NUCLEOTIDE SEQUENCE [LARGE SCALE GENOMIC DNA]</scope>
    <source>
        <strain evidence="2 3">GN02692</strain>
    </source>
</reference>